<dbReference type="EMBL" id="BEXD01003112">
    <property type="protein sequence ID" value="GBC00249.1"/>
    <property type="molecule type" value="Genomic_DNA"/>
</dbReference>
<protein>
    <submittedName>
        <fullName evidence="2">Uncharacterized protein</fullName>
    </submittedName>
</protein>
<accession>A0A2Z6S7P4</accession>
<feature type="compositionally biased region" description="Basic and acidic residues" evidence="1">
    <location>
        <begin position="345"/>
        <end position="354"/>
    </location>
</feature>
<gene>
    <name evidence="2" type="ORF">RclHR1_00380017</name>
</gene>
<dbReference type="Proteomes" id="UP000247702">
    <property type="component" value="Unassembled WGS sequence"/>
</dbReference>
<comment type="caution">
    <text evidence="2">The sequence shown here is derived from an EMBL/GenBank/DDBJ whole genome shotgun (WGS) entry which is preliminary data.</text>
</comment>
<dbReference type="AlphaFoldDB" id="A0A2Z6S7P4"/>
<reference evidence="2 3" key="1">
    <citation type="submission" date="2017-11" db="EMBL/GenBank/DDBJ databases">
        <title>The genome of Rhizophagus clarus HR1 reveals common genetic basis of auxotrophy among arbuscular mycorrhizal fungi.</title>
        <authorList>
            <person name="Kobayashi Y."/>
        </authorList>
    </citation>
    <scope>NUCLEOTIDE SEQUENCE [LARGE SCALE GENOMIC DNA]</scope>
    <source>
        <strain evidence="2 3">HR1</strain>
    </source>
</reference>
<evidence type="ECO:0000313" key="3">
    <source>
        <dbReference type="Proteomes" id="UP000247702"/>
    </source>
</evidence>
<evidence type="ECO:0000256" key="1">
    <source>
        <dbReference type="SAM" id="MobiDB-lite"/>
    </source>
</evidence>
<keyword evidence="3" id="KW-1185">Reference proteome</keyword>
<feature type="region of interest" description="Disordered" evidence="1">
    <location>
        <begin position="331"/>
        <end position="384"/>
    </location>
</feature>
<proteinExistence type="predicted"/>
<organism evidence="2 3">
    <name type="scientific">Rhizophagus clarus</name>
    <dbReference type="NCBI Taxonomy" id="94130"/>
    <lineage>
        <taxon>Eukaryota</taxon>
        <taxon>Fungi</taxon>
        <taxon>Fungi incertae sedis</taxon>
        <taxon>Mucoromycota</taxon>
        <taxon>Glomeromycotina</taxon>
        <taxon>Glomeromycetes</taxon>
        <taxon>Glomerales</taxon>
        <taxon>Glomeraceae</taxon>
        <taxon>Rhizophagus</taxon>
    </lineage>
</organism>
<name>A0A2Z6S7P4_9GLOM</name>
<evidence type="ECO:0000313" key="2">
    <source>
        <dbReference type="EMBL" id="GBC00249.1"/>
    </source>
</evidence>
<sequence>MTSTQETCTYKTYDEFAQHFIDVFFRSFSSSLNINPHIILNKTGIAEWKKANQRGFFTKTPELLPTVQQAKQKKLNEELVTVLTHYLTSSLAYLRSWYPEQPETPILGCLPPPPLHDAIKKVEESSALLLDSNAGKEKCLKVQDAEAAQVITGYQAPSGCQFVRDILIYDVPAKWDNYELLSHLSTWGNVISISTKRQRKYKTVRCKLVISEFFWNYKAQWMAPLAGIPTRWFPATWNLAERKERERFQAVIYDPPESMNTASLTASQHLTFLSELNIKMFKEIKFPDGSRKIVGYFETWEHLQKCISNLTLWYGKNVSWCKHTTILKKTKKISPNSSHSAKRKNQGDRVDTKSSTKLSKSIPATGLNKTHIRNPRMKDSKAYQ</sequence>